<feature type="domain" description="Aromatic amino acid beta-eliminating lyase/threonine aldolase" evidence="4">
    <location>
        <begin position="11"/>
        <end position="336"/>
    </location>
</feature>
<evidence type="ECO:0000313" key="5">
    <source>
        <dbReference type="EMBL" id="OIQ70760.1"/>
    </source>
</evidence>
<dbReference type="SUPFAM" id="SSF53383">
    <property type="entry name" value="PLP-dependent transferases"/>
    <property type="match status" value="1"/>
</dbReference>
<sequence length="389" mass="41200">MMHEKNVLRVDLRSDTVTQPTAAMRAVMAGAAVGDDVFADDPSVNALQEQLAAMLGFEAALFVPTGTQSNLCALLAHCQRGDEYLVGQMAHTYRWEGGGAAVLGSIQPQPLNHQADGTLALADIEAAIKPDDAHYAKTRLLTLENTFGGKLLPFDYVQAATDLARQHGLGRHLDGARLFNAALAQARQMVAENTSNKPESLSEQAFYAIKNNASGGDSGALGQPAYPDIVAQARRIAGCFDSVSVCLSKGLGAPVGSVLCGSTAFIKRAHRIRKMAGGGMRQAGILAAAGSYALEHHVARLADDHALASRLAAGLQGLPGVLVEPPQTNMVFVDLVDQAKARAPEMLTYLNEHGVLATGLYRLRFVTHLDVDAAGIDHAVALIRSFFDK</sequence>
<dbReference type="GO" id="GO:0008732">
    <property type="term" value="F:L-allo-threonine aldolase activity"/>
    <property type="evidence" value="ECO:0007669"/>
    <property type="project" value="UniProtKB-EC"/>
</dbReference>
<evidence type="ECO:0000256" key="2">
    <source>
        <dbReference type="ARBA" id="ARBA00006966"/>
    </source>
</evidence>
<dbReference type="AlphaFoldDB" id="A0A1J5PIY4"/>
<dbReference type="InterPro" id="IPR015422">
    <property type="entry name" value="PyrdxlP-dep_Trfase_small"/>
</dbReference>
<dbReference type="InterPro" id="IPR015424">
    <property type="entry name" value="PyrdxlP-dep_Trfase"/>
</dbReference>
<protein>
    <submittedName>
        <fullName evidence="5">L-allo-threonine aldolase</fullName>
        <ecNumber evidence="5">4.1.2.49</ecNumber>
    </submittedName>
</protein>
<evidence type="ECO:0000256" key="1">
    <source>
        <dbReference type="ARBA" id="ARBA00001933"/>
    </source>
</evidence>
<dbReference type="PIRSF" id="PIRSF017617">
    <property type="entry name" value="Thr_aldolase"/>
    <property type="match status" value="1"/>
</dbReference>
<evidence type="ECO:0000259" key="4">
    <source>
        <dbReference type="Pfam" id="PF01212"/>
    </source>
</evidence>
<dbReference type="Gene3D" id="3.90.1150.10">
    <property type="entry name" value="Aspartate Aminotransferase, domain 1"/>
    <property type="match status" value="1"/>
</dbReference>
<evidence type="ECO:0000256" key="3">
    <source>
        <dbReference type="ARBA" id="ARBA00022898"/>
    </source>
</evidence>
<comment type="caution">
    <text evidence="5">The sequence shown here is derived from an EMBL/GenBank/DDBJ whole genome shotgun (WGS) entry which is preliminary data.</text>
</comment>
<name>A0A1J5PIY4_9ZZZZ</name>
<gene>
    <name evidence="5" type="primary">ltaA_2</name>
    <name evidence="5" type="ORF">GALL_476260</name>
</gene>
<dbReference type="GO" id="GO:0006545">
    <property type="term" value="P:glycine biosynthetic process"/>
    <property type="evidence" value="ECO:0007669"/>
    <property type="project" value="TreeGrafter"/>
</dbReference>
<proteinExistence type="inferred from homology"/>
<dbReference type="Pfam" id="PF01212">
    <property type="entry name" value="Beta_elim_lyase"/>
    <property type="match status" value="1"/>
</dbReference>
<dbReference type="InterPro" id="IPR023603">
    <property type="entry name" value="Low_specificity_L-TA-like"/>
</dbReference>
<dbReference type="EC" id="4.1.2.49" evidence="5"/>
<keyword evidence="5" id="KW-0456">Lyase</keyword>
<dbReference type="Gene3D" id="3.40.640.10">
    <property type="entry name" value="Type I PLP-dependent aspartate aminotransferase-like (Major domain)"/>
    <property type="match status" value="1"/>
</dbReference>
<organism evidence="5">
    <name type="scientific">mine drainage metagenome</name>
    <dbReference type="NCBI Taxonomy" id="410659"/>
    <lineage>
        <taxon>unclassified sequences</taxon>
        <taxon>metagenomes</taxon>
        <taxon>ecological metagenomes</taxon>
    </lineage>
</organism>
<keyword evidence="3" id="KW-0663">Pyridoxal phosphate</keyword>
<comment type="cofactor">
    <cofactor evidence="1">
        <name>pyridoxal 5'-phosphate</name>
        <dbReference type="ChEBI" id="CHEBI:597326"/>
    </cofactor>
</comment>
<reference evidence="5" key="1">
    <citation type="submission" date="2016-10" db="EMBL/GenBank/DDBJ databases">
        <title>Sequence of Gallionella enrichment culture.</title>
        <authorList>
            <person name="Poehlein A."/>
            <person name="Muehling M."/>
            <person name="Daniel R."/>
        </authorList>
    </citation>
    <scope>NUCLEOTIDE SEQUENCE</scope>
</reference>
<accession>A0A1J5PIY4</accession>
<dbReference type="PANTHER" id="PTHR48097:SF9">
    <property type="entry name" value="L-THREONINE ALDOLASE"/>
    <property type="match status" value="1"/>
</dbReference>
<comment type="similarity">
    <text evidence="2">Belongs to the threonine aldolase family.</text>
</comment>
<dbReference type="NCBIfam" id="NF041359">
    <property type="entry name" value="GntG_guanitoxin"/>
    <property type="match status" value="1"/>
</dbReference>
<dbReference type="InterPro" id="IPR001597">
    <property type="entry name" value="ArAA_b-elim_lyase/Thr_aldolase"/>
</dbReference>
<dbReference type="InterPro" id="IPR015421">
    <property type="entry name" value="PyrdxlP-dep_Trfase_major"/>
</dbReference>
<dbReference type="EMBL" id="MLJW01004043">
    <property type="protein sequence ID" value="OIQ70760.1"/>
    <property type="molecule type" value="Genomic_DNA"/>
</dbReference>
<dbReference type="GO" id="GO:0005829">
    <property type="term" value="C:cytosol"/>
    <property type="evidence" value="ECO:0007669"/>
    <property type="project" value="TreeGrafter"/>
</dbReference>
<dbReference type="GO" id="GO:0006567">
    <property type="term" value="P:L-threonine catabolic process"/>
    <property type="evidence" value="ECO:0007669"/>
    <property type="project" value="TreeGrafter"/>
</dbReference>
<dbReference type="PANTHER" id="PTHR48097">
    <property type="entry name" value="L-THREONINE ALDOLASE-RELATED"/>
    <property type="match status" value="1"/>
</dbReference>